<dbReference type="AlphaFoldDB" id="A0A8B9KLW8"/>
<dbReference type="GO" id="GO:1905502">
    <property type="term" value="F:acetyl-CoA binding"/>
    <property type="evidence" value="ECO:0007669"/>
    <property type="project" value="TreeGrafter"/>
</dbReference>
<dbReference type="Proteomes" id="UP000752171">
    <property type="component" value="Unassembled WGS sequence"/>
</dbReference>
<accession>A0A8B9KLW8</accession>
<dbReference type="EMBL" id="JAICCE010000012">
    <property type="protein sequence ID" value="KAG9270917.1"/>
    <property type="molecule type" value="Genomic_DNA"/>
</dbReference>
<feature type="compositionally biased region" description="Pro residues" evidence="1">
    <location>
        <begin position="234"/>
        <end position="246"/>
    </location>
</feature>
<dbReference type="PROSITE" id="PS51186">
    <property type="entry name" value="GNAT"/>
    <property type="match status" value="1"/>
</dbReference>
<reference evidence="4" key="2">
    <citation type="submission" date="2025-05" db="UniProtKB">
        <authorList>
            <consortium name="Ensembl"/>
        </authorList>
    </citation>
    <scope>IDENTIFICATION</scope>
</reference>
<dbReference type="SUPFAM" id="SSF55729">
    <property type="entry name" value="Acyl-CoA N-acyltransferases (Nat)"/>
    <property type="match status" value="1"/>
</dbReference>
<feature type="compositionally biased region" description="Polar residues" evidence="1">
    <location>
        <begin position="329"/>
        <end position="340"/>
    </location>
</feature>
<dbReference type="PANTHER" id="PTHR13538:SF4">
    <property type="entry name" value="N-ALPHA-ACETYLTRANSFERASE 80"/>
    <property type="match status" value="1"/>
</dbReference>
<evidence type="ECO:0000256" key="1">
    <source>
        <dbReference type="SAM" id="MobiDB-lite"/>
    </source>
</evidence>
<dbReference type="GO" id="GO:0008080">
    <property type="term" value="F:N-acetyltransferase activity"/>
    <property type="evidence" value="ECO:0007669"/>
    <property type="project" value="InterPro"/>
</dbReference>
<evidence type="ECO:0000259" key="2">
    <source>
        <dbReference type="PROSITE" id="PS51186"/>
    </source>
</evidence>
<dbReference type="OrthoDB" id="329272at2759"/>
<protein>
    <submittedName>
        <fullName evidence="3">N-acetyltransferase 6-like isoform X4</fullName>
    </submittedName>
    <submittedName>
        <fullName evidence="4">N-alpha-acetyltransferase 80, NatH catalytic subunit</fullName>
    </submittedName>
</protein>
<evidence type="ECO:0000313" key="3">
    <source>
        <dbReference type="EMBL" id="KAG9270917.1"/>
    </source>
</evidence>
<feature type="compositionally biased region" description="Pro residues" evidence="1">
    <location>
        <begin position="190"/>
        <end position="222"/>
    </location>
</feature>
<dbReference type="InterPro" id="IPR000182">
    <property type="entry name" value="GNAT_dom"/>
</dbReference>
<dbReference type="GO" id="GO:0005737">
    <property type="term" value="C:cytoplasm"/>
    <property type="evidence" value="ECO:0007669"/>
    <property type="project" value="TreeGrafter"/>
</dbReference>
<feature type="compositionally biased region" description="Low complexity" evidence="1">
    <location>
        <begin position="223"/>
        <end position="233"/>
    </location>
</feature>
<feature type="compositionally biased region" description="Pro residues" evidence="1">
    <location>
        <begin position="256"/>
        <end position="265"/>
    </location>
</feature>
<feature type="region of interest" description="Disordered" evidence="1">
    <location>
        <begin position="164"/>
        <end position="340"/>
    </location>
</feature>
<evidence type="ECO:0000313" key="4">
    <source>
        <dbReference type="Ensembl" id="ENSAMXP00005038553.1"/>
    </source>
</evidence>
<dbReference type="Proteomes" id="UP000694621">
    <property type="component" value="Unplaced"/>
</dbReference>
<gene>
    <name evidence="3" type="primary">NAA80</name>
    <name evidence="3" type="ORF">AMEX_G15928</name>
</gene>
<sequence length="356" mass="38233">MRINMCDGDSGAPVVRIVPLHEHWDLLEPCAELLNTQWQRSMGARLHGLRQSSNSYPVNLVLLQGEELIGHARLSRVLGSRSLLVESVVVQPGLRGRGYGRSLMEGVEHYARGRGSTRLYLTTHDKQHFYAHLGFVPSRPVQNVGTLASFMPLELLHKFCRTSDSDGEETARSKTPPLSLAPPTMSSQPSVPPPPPPPPPPPTLQAPPPPFSQLSVPPPPRHQAPSPLSSQSYAPPPPPLPPPTIQAPPLFGSQPSAPPPPPLAPPLLFSQPSAPPPPPTLPAPSTPPFSSQPSAPPPAPPPPHSDLPPHSSQPSAPPPAPPPLPSSSWTPIDQTLDQTPYTDCRGLPIFWMHKDI</sequence>
<proteinExistence type="predicted"/>
<organism evidence="4 5">
    <name type="scientific">Astyanax mexicanus</name>
    <name type="common">Blind cave fish</name>
    <name type="synonym">Astyanax fasciatus mexicanus</name>
    <dbReference type="NCBI Taxonomy" id="7994"/>
    <lineage>
        <taxon>Eukaryota</taxon>
        <taxon>Metazoa</taxon>
        <taxon>Chordata</taxon>
        <taxon>Craniata</taxon>
        <taxon>Vertebrata</taxon>
        <taxon>Euteleostomi</taxon>
        <taxon>Actinopterygii</taxon>
        <taxon>Neopterygii</taxon>
        <taxon>Teleostei</taxon>
        <taxon>Ostariophysi</taxon>
        <taxon>Characiformes</taxon>
        <taxon>Characoidei</taxon>
        <taxon>Acestrorhamphidae</taxon>
        <taxon>Acestrorhamphinae</taxon>
        <taxon>Astyanax</taxon>
    </lineage>
</organism>
<reference evidence="3 6" key="1">
    <citation type="submission" date="2021-07" db="EMBL/GenBank/DDBJ databases">
        <authorList>
            <person name="Imarazene B."/>
            <person name="Zahm M."/>
            <person name="Klopp C."/>
            <person name="Cabau C."/>
            <person name="Beille S."/>
            <person name="Jouanno E."/>
            <person name="Castinel A."/>
            <person name="Lluch J."/>
            <person name="Gil L."/>
            <person name="Kuchtly C."/>
            <person name="Lopez Roques C."/>
            <person name="Donnadieu C."/>
            <person name="Parrinello H."/>
            <person name="Journot L."/>
            <person name="Du K."/>
            <person name="Schartl M."/>
            <person name="Retaux S."/>
            <person name="Guiguen Y."/>
        </authorList>
    </citation>
    <scope>NUCLEOTIDE SEQUENCE [LARGE SCALE GENOMIC DNA]</scope>
    <source>
        <strain evidence="3">Pach_M1</strain>
        <tissue evidence="3">Testis</tissue>
    </source>
</reference>
<dbReference type="Ensembl" id="ENSAMXT00005041996.1">
    <property type="protein sequence ID" value="ENSAMXP00005038553.1"/>
    <property type="gene ID" value="ENSAMXG00005018281.1"/>
</dbReference>
<dbReference type="CDD" id="cd04301">
    <property type="entry name" value="NAT_SF"/>
    <property type="match status" value="1"/>
</dbReference>
<dbReference type="InterPro" id="IPR016181">
    <property type="entry name" value="Acyl_CoA_acyltransferase"/>
</dbReference>
<feature type="compositionally biased region" description="Pro residues" evidence="1">
    <location>
        <begin position="315"/>
        <end position="325"/>
    </location>
</feature>
<dbReference type="InterPro" id="IPR039840">
    <property type="entry name" value="NAA80"/>
</dbReference>
<dbReference type="Gene3D" id="3.40.630.30">
    <property type="match status" value="1"/>
</dbReference>
<feature type="compositionally biased region" description="Pro residues" evidence="1">
    <location>
        <begin position="294"/>
        <end position="306"/>
    </location>
</feature>
<feature type="domain" description="N-acetyltransferase" evidence="2">
    <location>
        <begin position="15"/>
        <end position="156"/>
    </location>
</feature>
<evidence type="ECO:0000313" key="6">
    <source>
        <dbReference type="Proteomes" id="UP000752171"/>
    </source>
</evidence>
<feature type="compositionally biased region" description="Pro residues" evidence="1">
    <location>
        <begin position="273"/>
        <end position="287"/>
    </location>
</feature>
<name>A0A8B9KLW8_ASTMX</name>
<dbReference type="PANTHER" id="PTHR13538">
    <property type="entry name" value="N-ACETYLTRANSFERASE 6"/>
    <property type="match status" value="1"/>
</dbReference>
<dbReference type="Pfam" id="PF00583">
    <property type="entry name" value="Acetyltransf_1"/>
    <property type="match status" value="1"/>
</dbReference>
<evidence type="ECO:0000313" key="5">
    <source>
        <dbReference type="Proteomes" id="UP000694621"/>
    </source>
</evidence>